<gene>
    <name evidence="4" type="ORF">C8A03DRAFT_28993</name>
</gene>
<comment type="caution">
    <text evidence="4">The sequence shown here is derived from an EMBL/GenBank/DDBJ whole genome shotgun (WGS) entry which is preliminary data.</text>
</comment>
<dbReference type="GO" id="GO:0003677">
    <property type="term" value="F:DNA binding"/>
    <property type="evidence" value="ECO:0007669"/>
    <property type="project" value="InterPro"/>
</dbReference>
<dbReference type="PANTHER" id="PTHR46910">
    <property type="entry name" value="TRANSCRIPTION FACTOR PDR1"/>
    <property type="match status" value="1"/>
</dbReference>
<reference evidence="4" key="1">
    <citation type="journal article" date="2023" name="Mol. Phylogenet. Evol.">
        <title>Genome-scale phylogeny and comparative genomics of the fungal order Sordariales.</title>
        <authorList>
            <person name="Hensen N."/>
            <person name="Bonometti L."/>
            <person name="Westerberg I."/>
            <person name="Brannstrom I.O."/>
            <person name="Guillou S."/>
            <person name="Cros-Aarteil S."/>
            <person name="Calhoun S."/>
            <person name="Haridas S."/>
            <person name="Kuo A."/>
            <person name="Mondo S."/>
            <person name="Pangilinan J."/>
            <person name="Riley R."/>
            <person name="LaButti K."/>
            <person name="Andreopoulos B."/>
            <person name="Lipzen A."/>
            <person name="Chen C."/>
            <person name="Yan M."/>
            <person name="Daum C."/>
            <person name="Ng V."/>
            <person name="Clum A."/>
            <person name="Steindorff A."/>
            <person name="Ohm R.A."/>
            <person name="Martin F."/>
            <person name="Silar P."/>
            <person name="Natvig D.O."/>
            <person name="Lalanne C."/>
            <person name="Gautier V."/>
            <person name="Ament-Velasquez S.L."/>
            <person name="Kruys A."/>
            <person name="Hutchinson M.I."/>
            <person name="Powell A.J."/>
            <person name="Barry K."/>
            <person name="Miller A.N."/>
            <person name="Grigoriev I.V."/>
            <person name="Debuchy R."/>
            <person name="Gladieux P."/>
            <person name="Hiltunen Thoren M."/>
            <person name="Johannesson H."/>
        </authorList>
    </citation>
    <scope>NUCLEOTIDE SEQUENCE</scope>
    <source>
        <strain evidence="4">CBS 532.94</strain>
    </source>
</reference>
<name>A0AAN7HJU8_9PEZI</name>
<proteinExistence type="predicted"/>
<dbReference type="CDD" id="cd12148">
    <property type="entry name" value="fungal_TF_MHR"/>
    <property type="match status" value="1"/>
</dbReference>
<evidence type="ECO:0000313" key="5">
    <source>
        <dbReference type="Proteomes" id="UP001303760"/>
    </source>
</evidence>
<dbReference type="EMBL" id="MU860004">
    <property type="protein sequence ID" value="KAK4242764.1"/>
    <property type="molecule type" value="Genomic_DNA"/>
</dbReference>
<evidence type="ECO:0000259" key="3">
    <source>
        <dbReference type="Pfam" id="PF04082"/>
    </source>
</evidence>
<evidence type="ECO:0000313" key="4">
    <source>
        <dbReference type="EMBL" id="KAK4242764.1"/>
    </source>
</evidence>
<dbReference type="InterPro" id="IPR007219">
    <property type="entry name" value="XnlR_reg_dom"/>
</dbReference>
<dbReference type="InterPro" id="IPR050987">
    <property type="entry name" value="AtrR-like"/>
</dbReference>
<dbReference type="Pfam" id="PF04082">
    <property type="entry name" value="Fungal_trans"/>
    <property type="match status" value="1"/>
</dbReference>
<feature type="region of interest" description="Disordered" evidence="2">
    <location>
        <begin position="36"/>
        <end position="58"/>
    </location>
</feature>
<dbReference type="PANTHER" id="PTHR46910:SF25">
    <property type="entry name" value="ABC-TRANSPORTER-REGULATING TRANSCRIPTION FACTOR"/>
    <property type="match status" value="1"/>
</dbReference>
<organism evidence="4 5">
    <name type="scientific">Achaetomium macrosporum</name>
    <dbReference type="NCBI Taxonomy" id="79813"/>
    <lineage>
        <taxon>Eukaryota</taxon>
        <taxon>Fungi</taxon>
        <taxon>Dikarya</taxon>
        <taxon>Ascomycota</taxon>
        <taxon>Pezizomycotina</taxon>
        <taxon>Sordariomycetes</taxon>
        <taxon>Sordariomycetidae</taxon>
        <taxon>Sordariales</taxon>
        <taxon>Chaetomiaceae</taxon>
        <taxon>Achaetomium</taxon>
    </lineage>
</organism>
<feature type="domain" description="Xylanolytic transcriptional activator regulatory" evidence="3">
    <location>
        <begin position="191"/>
        <end position="364"/>
    </location>
</feature>
<dbReference type="GO" id="GO:0003700">
    <property type="term" value="F:DNA-binding transcription factor activity"/>
    <property type="evidence" value="ECO:0007669"/>
    <property type="project" value="InterPro"/>
</dbReference>
<feature type="region of interest" description="Disordered" evidence="2">
    <location>
        <begin position="568"/>
        <end position="587"/>
    </location>
</feature>
<feature type="compositionally biased region" description="Basic and acidic residues" evidence="2">
    <location>
        <begin position="436"/>
        <end position="446"/>
    </location>
</feature>
<feature type="region of interest" description="Disordered" evidence="2">
    <location>
        <begin position="1"/>
        <end position="21"/>
    </location>
</feature>
<reference evidence="4" key="2">
    <citation type="submission" date="2023-05" db="EMBL/GenBank/DDBJ databases">
        <authorList>
            <consortium name="Lawrence Berkeley National Laboratory"/>
            <person name="Steindorff A."/>
            <person name="Hensen N."/>
            <person name="Bonometti L."/>
            <person name="Westerberg I."/>
            <person name="Brannstrom I.O."/>
            <person name="Guillou S."/>
            <person name="Cros-Aarteil S."/>
            <person name="Calhoun S."/>
            <person name="Haridas S."/>
            <person name="Kuo A."/>
            <person name="Mondo S."/>
            <person name="Pangilinan J."/>
            <person name="Riley R."/>
            <person name="Labutti K."/>
            <person name="Andreopoulos B."/>
            <person name="Lipzen A."/>
            <person name="Chen C."/>
            <person name="Yanf M."/>
            <person name="Daum C."/>
            <person name="Ng V."/>
            <person name="Clum A."/>
            <person name="Ohm R."/>
            <person name="Martin F."/>
            <person name="Silar P."/>
            <person name="Natvig D."/>
            <person name="Lalanne C."/>
            <person name="Gautier V."/>
            <person name="Ament-Velasquez S.L."/>
            <person name="Kruys A."/>
            <person name="Hutchinson M.I."/>
            <person name="Powell A.J."/>
            <person name="Barry K."/>
            <person name="Miller A.N."/>
            <person name="Grigoriev I.V."/>
            <person name="Debuchy R."/>
            <person name="Gladieux P."/>
            <person name="Thoren M.H."/>
            <person name="Johannesson H."/>
        </authorList>
    </citation>
    <scope>NUCLEOTIDE SEQUENCE</scope>
    <source>
        <strain evidence="4">CBS 532.94</strain>
    </source>
</reference>
<evidence type="ECO:0000256" key="2">
    <source>
        <dbReference type="SAM" id="MobiDB-lite"/>
    </source>
</evidence>
<evidence type="ECO:0000256" key="1">
    <source>
        <dbReference type="ARBA" id="ARBA00023242"/>
    </source>
</evidence>
<dbReference type="Proteomes" id="UP001303760">
    <property type="component" value="Unassembled WGS sequence"/>
</dbReference>
<dbReference type="AlphaFoldDB" id="A0AAN7HJU8"/>
<keyword evidence="5" id="KW-1185">Reference proteome</keyword>
<protein>
    <recommendedName>
        <fullName evidence="3">Xylanolytic transcriptional activator regulatory domain-containing protein</fullName>
    </recommendedName>
</protein>
<dbReference type="GO" id="GO:0006351">
    <property type="term" value="P:DNA-templated transcription"/>
    <property type="evidence" value="ECO:0007669"/>
    <property type="project" value="InterPro"/>
</dbReference>
<accession>A0AAN7HJU8</accession>
<feature type="region of interest" description="Disordered" evidence="2">
    <location>
        <begin position="431"/>
        <end position="454"/>
    </location>
</feature>
<keyword evidence="1" id="KW-0539">Nucleus</keyword>
<sequence length="668" mass="72558">MCRFDQAAAPRRSKGKSGLPLCRSAVDSFAHPVSGREFMVSPGTPSKAPSDAGRPQTGEPVVVDQAVPLRLDDAQPSASSGLPVPQLYVDQLLAQPRSSRAKEPSRATAYSVSSPRRLHRGNYSLAFFSDSRLQFLRARLQTDKVNALVRRISGVIRGRLHPADHGAPGSFAGPKRSLEIFEDVVAASTWIELYFRRVHPMYPFLDREWFEATARRTDLVVLLRRDKSLSALYHAVLALGCLHEGCGSFEPGKGRAWRLFSTSLALFPDLLALPDSLTALQAVTAMAVYSSGVSCLSVERIILSEGARRAQSMAAGSNLAGAELVSFRKTFWMLYAMEKTACLFMGRNSAFIDLDIACPVPSVPESIFGELDWFLTSARHARLMSRALASLFSTGVAGRPKTYYLAAIDQLNDELERWRLSIPSDLAPGGHPGRTRCCDPRPRQHEGGLVSPDRQRASRELVMNTARSMLELTTLIDVEPYTPVWVIAGVPIMALFVLIDGVLQDPTHPETWKDLALIDIGGGYFSRLEYASGGSLPGSLITEFAHIAREYTNGIQRQPQAQNELDEHAMPQAGPSPLRTSQGRTAAPGPVRPILTQTAATEGQAAAPAGVRIMDVSTDDGLYDLGSDLLTGTDLMGLFSYTIPGIDPLFWPGPAEMNSLLGDGSTPS</sequence>
<dbReference type="GO" id="GO:0008270">
    <property type="term" value="F:zinc ion binding"/>
    <property type="evidence" value="ECO:0007669"/>
    <property type="project" value="InterPro"/>
</dbReference>